<gene>
    <name evidence="2" type="ORF">ESZ00_13190</name>
</gene>
<keyword evidence="3" id="KW-1185">Reference proteome</keyword>
<evidence type="ECO:0000256" key="1">
    <source>
        <dbReference type="SAM" id="MobiDB-lite"/>
    </source>
</evidence>
<evidence type="ECO:0000313" key="3">
    <source>
        <dbReference type="Proteomes" id="UP000290253"/>
    </source>
</evidence>
<comment type="caution">
    <text evidence="2">The sequence shown here is derived from an EMBL/GenBank/DDBJ whole genome shotgun (WGS) entry which is preliminary data.</text>
</comment>
<dbReference type="AlphaFoldDB" id="A0A4Q1SE46"/>
<dbReference type="RefSeq" id="WP_129208719.1">
    <property type="nucleotide sequence ID" value="NZ_BMGU01000004.1"/>
</dbReference>
<dbReference type="Proteomes" id="UP000290253">
    <property type="component" value="Unassembled WGS sequence"/>
</dbReference>
<protein>
    <submittedName>
        <fullName evidence="2">BrnT family toxin</fullName>
    </submittedName>
</protein>
<name>A0A4Q1SE46_9BACT</name>
<dbReference type="InterPro" id="IPR038573">
    <property type="entry name" value="BrnT_sf"/>
</dbReference>
<sequence>MPLRIEWDESKNRSNQRKHGLSFEEASQVFHDPMQVSIQDRIENGERRWQTFGMVRGILLVMAAHTVRDDPEAEMVIRIISARRATRQERRFYENENG</sequence>
<organism evidence="2 3">
    <name type="scientific">Silvibacterium dinghuense</name>
    <dbReference type="NCBI Taxonomy" id="1560006"/>
    <lineage>
        <taxon>Bacteria</taxon>
        <taxon>Pseudomonadati</taxon>
        <taxon>Acidobacteriota</taxon>
        <taxon>Terriglobia</taxon>
        <taxon>Terriglobales</taxon>
        <taxon>Acidobacteriaceae</taxon>
        <taxon>Silvibacterium</taxon>
    </lineage>
</organism>
<accession>A0A4Q1SE46</accession>
<dbReference type="OrthoDB" id="9802417at2"/>
<dbReference type="Gene3D" id="3.10.450.530">
    <property type="entry name" value="Ribonuclease toxin, BrnT, of type II toxin-antitoxin system"/>
    <property type="match status" value="1"/>
</dbReference>
<dbReference type="InterPro" id="IPR007460">
    <property type="entry name" value="BrnT_toxin"/>
</dbReference>
<dbReference type="EMBL" id="SDMK01000002">
    <property type="protein sequence ID" value="RXS95522.1"/>
    <property type="molecule type" value="Genomic_DNA"/>
</dbReference>
<feature type="region of interest" description="Disordered" evidence="1">
    <location>
        <begin position="1"/>
        <end position="20"/>
    </location>
</feature>
<evidence type="ECO:0000313" key="2">
    <source>
        <dbReference type="EMBL" id="RXS95522.1"/>
    </source>
</evidence>
<feature type="compositionally biased region" description="Basic and acidic residues" evidence="1">
    <location>
        <begin position="1"/>
        <end position="12"/>
    </location>
</feature>
<dbReference type="Pfam" id="PF04365">
    <property type="entry name" value="BrnT_toxin"/>
    <property type="match status" value="1"/>
</dbReference>
<reference evidence="2 3" key="1">
    <citation type="journal article" date="2016" name="Int. J. Syst. Evol. Microbiol.">
        <title>Acidipila dinghuensis sp. nov., an acidobacterium isolated from forest soil.</title>
        <authorList>
            <person name="Jiang Y.W."/>
            <person name="Wang J."/>
            <person name="Chen M.H."/>
            <person name="Lv Y.Y."/>
            <person name="Qiu L.H."/>
        </authorList>
    </citation>
    <scope>NUCLEOTIDE SEQUENCE [LARGE SCALE GENOMIC DNA]</scope>
    <source>
        <strain evidence="2 3">DHOF10</strain>
    </source>
</reference>
<proteinExistence type="predicted"/>